<comment type="caution">
    <text evidence="1">The sequence shown here is derived from an EMBL/GenBank/DDBJ whole genome shotgun (WGS) entry which is preliminary data.</text>
</comment>
<gene>
    <name evidence="1" type="ORF">G4A83_000957</name>
    <name evidence="2" type="ORF">G4H04_002523</name>
    <name evidence="4" type="ORF">G4Q63_002864</name>
    <name evidence="3" type="ORF">G4Q94_002568</name>
    <name evidence="5" type="ORF">G9309_002856</name>
</gene>
<accession>A0A730N5N3</accession>
<protein>
    <submittedName>
        <fullName evidence="1">Uncharacterized protein</fullName>
    </submittedName>
</protein>
<name>A0A730N5N3_SALTM</name>
<dbReference type="EMBL" id="DAATHL010000007">
    <property type="protein sequence ID" value="HAE8606515.1"/>
    <property type="molecule type" value="Genomic_DNA"/>
</dbReference>
<dbReference type="EMBL" id="DAASBI010000036">
    <property type="protein sequence ID" value="HAE4806746.1"/>
    <property type="molecule type" value="Genomic_DNA"/>
</dbReference>
<evidence type="ECO:0000313" key="5">
    <source>
        <dbReference type="EMBL" id="HAF7612274.1"/>
    </source>
</evidence>
<organism evidence="1">
    <name type="scientific">Salmonella typhimurium</name>
    <dbReference type="NCBI Taxonomy" id="90371"/>
    <lineage>
        <taxon>Bacteria</taxon>
        <taxon>Pseudomonadati</taxon>
        <taxon>Pseudomonadota</taxon>
        <taxon>Gammaproteobacteria</taxon>
        <taxon>Enterobacterales</taxon>
        <taxon>Enterobacteriaceae</taxon>
        <taxon>Salmonella</taxon>
    </lineage>
</organism>
<evidence type="ECO:0000313" key="2">
    <source>
        <dbReference type="EMBL" id="HAE4806746.1"/>
    </source>
</evidence>
<reference evidence="1" key="2">
    <citation type="submission" date="2018-07" db="EMBL/GenBank/DDBJ databases">
        <authorList>
            <consortium name="NCBI Pathogen Detection Project"/>
        </authorList>
    </citation>
    <scope>NUCLEOTIDE SEQUENCE</scope>
    <source>
        <strain evidence="5">BC_2564</strain>
        <strain evidence="1">ST14</strain>
        <strain evidence="2">ST15</strain>
        <strain evidence="3">ST24</strain>
        <strain evidence="4">TW16432</strain>
    </source>
</reference>
<evidence type="ECO:0000313" key="4">
    <source>
        <dbReference type="EMBL" id="HAE8606515.1"/>
    </source>
</evidence>
<dbReference type="EMBL" id="DAATHU010000022">
    <property type="protein sequence ID" value="HAE8587294.1"/>
    <property type="molecule type" value="Genomic_DNA"/>
</dbReference>
<sequence length="54" mass="5831">MQETTTQILLYRLLFPVIAPPPIAQMAQCVIKGSGFTGCVCYVDNIDGGSRSLI</sequence>
<dbReference type="EMBL" id="DAAWEZ010000021">
    <property type="protein sequence ID" value="HAF7612274.1"/>
    <property type="molecule type" value="Genomic_DNA"/>
</dbReference>
<proteinExistence type="predicted"/>
<evidence type="ECO:0000313" key="1">
    <source>
        <dbReference type="EMBL" id="HAE3975553.1"/>
    </source>
</evidence>
<evidence type="ECO:0000313" key="3">
    <source>
        <dbReference type="EMBL" id="HAE8587294.1"/>
    </source>
</evidence>
<reference evidence="1" key="1">
    <citation type="journal article" date="2018" name="Genome Biol.">
        <title>SKESA: strategic k-mer extension for scrupulous assemblies.</title>
        <authorList>
            <person name="Souvorov A."/>
            <person name="Agarwala R."/>
            <person name="Lipman D.J."/>
        </authorList>
    </citation>
    <scope>NUCLEOTIDE SEQUENCE</scope>
    <source>
        <strain evidence="5">BC_2564</strain>
        <strain evidence="1">ST14</strain>
        <strain evidence="2">ST15</strain>
        <strain evidence="3">ST24</strain>
        <strain evidence="4">TW16432</strain>
    </source>
</reference>
<dbReference type="EMBL" id="DAARUI010000011">
    <property type="protein sequence ID" value="HAE3975553.1"/>
    <property type="molecule type" value="Genomic_DNA"/>
</dbReference>
<dbReference type="AlphaFoldDB" id="A0A730N5N3"/>